<dbReference type="AlphaFoldDB" id="U7QM73"/>
<accession>U7QM73</accession>
<gene>
    <name evidence="2" type="ORF">M595_0948</name>
</gene>
<dbReference type="Proteomes" id="UP000017127">
    <property type="component" value="Unassembled WGS sequence"/>
</dbReference>
<keyword evidence="3" id="KW-1185">Reference proteome</keyword>
<evidence type="ECO:0000313" key="3">
    <source>
        <dbReference type="Proteomes" id="UP000017127"/>
    </source>
</evidence>
<evidence type="ECO:0000313" key="2">
    <source>
        <dbReference type="EMBL" id="ERT08973.1"/>
    </source>
</evidence>
<dbReference type="EMBL" id="AUZM01000006">
    <property type="protein sequence ID" value="ERT08973.1"/>
    <property type="molecule type" value="Genomic_DNA"/>
</dbReference>
<proteinExistence type="predicted"/>
<organism evidence="2 3">
    <name type="scientific">Lyngbya aestuarii BL J</name>
    <dbReference type="NCBI Taxonomy" id="1348334"/>
    <lineage>
        <taxon>Bacteria</taxon>
        <taxon>Bacillati</taxon>
        <taxon>Cyanobacteriota</taxon>
        <taxon>Cyanophyceae</taxon>
        <taxon>Oscillatoriophycideae</taxon>
        <taxon>Oscillatoriales</taxon>
        <taxon>Microcoleaceae</taxon>
        <taxon>Lyngbya</taxon>
    </lineage>
</organism>
<dbReference type="PATRIC" id="fig|1348334.3.peg.925"/>
<dbReference type="RefSeq" id="WP_023064806.1">
    <property type="nucleotide sequence ID" value="NZ_AUZM01000006.1"/>
</dbReference>
<dbReference type="InterPro" id="IPR007890">
    <property type="entry name" value="CHASE2"/>
</dbReference>
<dbReference type="Pfam" id="PF05226">
    <property type="entry name" value="CHASE2"/>
    <property type="match status" value="1"/>
</dbReference>
<evidence type="ECO:0000259" key="1">
    <source>
        <dbReference type="Pfam" id="PF05226"/>
    </source>
</evidence>
<reference evidence="2 3" key="1">
    <citation type="journal article" date="2013" name="Front. Microbiol.">
        <title>Comparative genomic analyses of the cyanobacterium, Lyngbya aestuarii BL J, a powerful hydrogen producer.</title>
        <authorList>
            <person name="Kothari A."/>
            <person name="Vaughn M."/>
            <person name="Garcia-Pichel F."/>
        </authorList>
    </citation>
    <scope>NUCLEOTIDE SEQUENCE [LARGE SCALE GENOMIC DNA]</scope>
    <source>
        <strain evidence="2 3">BL J</strain>
    </source>
</reference>
<name>U7QM73_9CYAN</name>
<comment type="caution">
    <text evidence="2">The sequence shown here is derived from an EMBL/GenBank/DDBJ whole genome shotgun (WGS) entry which is preliminary data.</text>
</comment>
<feature type="domain" description="CHASE2" evidence="1">
    <location>
        <begin position="396"/>
        <end position="498"/>
    </location>
</feature>
<protein>
    <submittedName>
        <fullName evidence="2">CHASE2 domain protein</fullName>
    </submittedName>
</protein>
<sequence length="630" mass="71685">MNQTISSFNLKIQLVEQICLFELSWGQGQHLEIKIPYPKTLNRFYQDWQQTYLNFYKKALRGRVEGTGQLSVPVDWHAKLVEAEAKLLSEFHRWLRHQDLFEIRATLAKAASDHWLVELCLCVTPLDLSRLPWEAWEIGTEFAAPGKIRIVRTPANIRSKSIQPSPRQRKARVLAILGDDTGLDFKVDKQAVKSLSDIADIEFVGWQPGQSSTELKTQIAKAITDPKGWDVLFFAGHSNETTLTGGELAIAPNISLSLSEIEKPLTLAMQRGLQFALFNSCMGLSLANSLINLGLSQVAVMREPVHNCVAQEFLLQFLRSLAEYKDAHDAMLAACQFLKLEKQLTYPSAYLIPSLFRHPEAPVFHLKPYGWKQKLKRWLPTKTEAIALGVLCGLSWQLSVQELLLDQRLWVQSVYRQITLQTPTNSPPVLMVSIDEESIKRAKISAPRPMNRRYLAQIIDQLALLDSPVVGVDYLLDRHQPENDPILANSIRQAVEKRGTWFIFATKNRSVDGWFEVLPEIADPNWSFNGDLRVLGYPPHYMSLVPLPEENSQQRLPLSYLLALGYWVHYESAPTATTIPKPQLDASSQLLSQVRAYLLETTTKDYGKVFSPKAVLHPLTNWAYLLRQWW</sequence>